<gene>
    <name evidence="4" type="ORF">ACFPK0_14025</name>
</gene>
<dbReference type="Proteomes" id="UP001596018">
    <property type="component" value="Unassembled WGS sequence"/>
</dbReference>
<name>A0ABW0K0K1_9GAMM</name>
<evidence type="ECO:0000256" key="1">
    <source>
        <dbReference type="ARBA" id="ARBA00004196"/>
    </source>
</evidence>
<sequence length="401" mass="44061">MKRACAWLLLLPLLGGCKPPDTDHTVLEQAQAMPLEFSVLGEGDLQSTKPTPLLVPGAQWTSRQLNWMLPDGSMVAKGDLVARFSAEQSKQDLAQARIDLERNLLARAAKQAELDDKNGQLDVDLTQVIAQYVIAERYANATLDAIARNDILDAVQDVHYLDVRQRILHWREDQSTARGVAELAVLDAQRSSFDTVAKQKKADLDALELRAPHAGILVLEKDWTNQVPHVGSSLYAGNAFANLPDLDVLEVRLTVPQIEAQGIKVGDKVELHRWGMPAQTVKSTINWVASTAQQRSRVNPVKYLMMKMSVPAEVARKYGWLPGQRFVGKIILLQVAKGYSVPNVALGGADGKPSVKVLEDGKVIRRTLKLGVRGATRTQVLEGLRPGDRVLLGDTDAEESQ</sequence>
<dbReference type="EMBL" id="JBHSMM010000004">
    <property type="protein sequence ID" value="MFC5441140.1"/>
    <property type="molecule type" value="Genomic_DNA"/>
</dbReference>
<keyword evidence="2" id="KW-0175">Coiled coil</keyword>
<feature type="domain" description="Multidrug resistance protein MdtA-like C-terminal permuted SH3" evidence="3">
    <location>
        <begin position="341"/>
        <end position="394"/>
    </location>
</feature>
<organism evidence="4 5">
    <name type="scientific">Rhodanobacter ginsenosidimutans</name>
    <dbReference type="NCBI Taxonomy" id="490571"/>
    <lineage>
        <taxon>Bacteria</taxon>
        <taxon>Pseudomonadati</taxon>
        <taxon>Pseudomonadota</taxon>
        <taxon>Gammaproteobacteria</taxon>
        <taxon>Lysobacterales</taxon>
        <taxon>Rhodanobacteraceae</taxon>
        <taxon>Rhodanobacter</taxon>
    </lineage>
</organism>
<dbReference type="Pfam" id="PF25967">
    <property type="entry name" value="RND-MFP_C"/>
    <property type="match status" value="1"/>
</dbReference>
<dbReference type="Gene3D" id="2.40.420.20">
    <property type="match status" value="1"/>
</dbReference>
<dbReference type="Gene3D" id="2.40.30.170">
    <property type="match status" value="1"/>
</dbReference>
<evidence type="ECO:0000313" key="4">
    <source>
        <dbReference type="EMBL" id="MFC5441140.1"/>
    </source>
</evidence>
<proteinExistence type="predicted"/>
<dbReference type="RefSeq" id="WP_377341615.1">
    <property type="nucleotide sequence ID" value="NZ_JALBWS010000010.1"/>
</dbReference>
<dbReference type="InterPro" id="IPR050465">
    <property type="entry name" value="UPF0194_transport"/>
</dbReference>
<reference evidence="5" key="1">
    <citation type="journal article" date="2019" name="Int. J. Syst. Evol. Microbiol.">
        <title>The Global Catalogue of Microorganisms (GCM) 10K type strain sequencing project: providing services to taxonomists for standard genome sequencing and annotation.</title>
        <authorList>
            <consortium name="The Broad Institute Genomics Platform"/>
            <consortium name="The Broad Institute Genome Sequencing Center for Infectious Disease"/>
            <person name="Wu L."/>
            <person name="Ma J."/>
        </authorList>
    </citation>
    <scope>NUCLEOTIDE SEQUENCE [LARGE SCALE GENOMIC DNA]</scope>
    <source>
        <strain evidence="5">KACC 12822</strain>
    </source>
</reference>
<protein>
    <submittedName>
        <fullName evidence="4">Efflux RND transporter periplasmic adaptor subunit</fullName>
    </submittedName>
</protein>
<keyword evidence="5" id="KW-1185">Reference proteome</keyword>
<comment type="caution">
    <text evidence="4">The sequence shown here is derived from an EMBL/GenBank/DDBJ whole genome shotgun (WGS) entry which is preliminary data.</text>
</comment>
<dbReference type="PANTHER" id="PTHR32347:SF23">
    <property type="entry name" value="BLL5650 PROTEIN"/>
    <property type="match status" value="1"/>
</dbReference>
<dbReference type="InterPro" id="IPR058627">
    <property type="entry name" value="MdtA-like_C"/>
</dbReference>
<accession>A0ABW0K0K1</accession>
<evidence type="ECO:0000259" key="3">
    <source>
        <dbReference type="Pfam" id="PF25967"/>
    </source>
</evidence>
<evidence type="ECO:0000256" key="2">
    <source>
        <dbReference type="ARBA" id="ARBA00023054"/>
    </source>
</evidence>
<dbReference type="PANTHER" id="PTHR32347">
    <property type="entry name" value="EFFLUX SYSTEM COMPONENT YKNX-RELATED"/>
    <property type="match status" value="1"/>
</dbReference>
<comment type="subcellular location">
    <subcellularLocation>
        <location evidence="1">Cell envelope</location>
    </subcellularLocation>
</comment>
<dbReference type="PROSITE" id="PS51257">
    <property type="entry name" value="PROKAR_LIPOPROTEIN"/>
    <property type="match status" value="1"/>
</dbReference>
<evidence type="ECO:0000313" key="5">
    <source>
        <dbReference type="Proteomes" id="UP001596018"/>
    </source>
</evidence>